<evidence type="ECO:0000256" key="1">
    <source>
        <dbReference type="SAM" id="MobiDB-lite"/>
    </source>
</evidence>
<dbReference type="PANTHER" id="PTHR33115">
    <property type="entry name" value="ARM REPEAT SUPERFAMILY PROTEIN"/>
    <property type="match status" value="1"/>
</dbReference>
<dbReference type="Proteomes" id="UP001497457">
    <property type="component" value="Chromosome 11b"/>
</dbReference>
<dbReference type="InterPro" id="IPR016024">
    <property type="entry name" value="ARM-type_fold"/>
</dbReference>
<feature type="compositionally biased region" description="Polar residues" evidence="1">
    <location>
        <begin position="618"/>
        <end position="627"/>
    </location>
</feature>
<name>A0ABC8VYM9_9POAL</name>
<evidence type="ECO:0000256" key="2">
    <source>
        <dbReference type="SAM" id="SignalP"/>
    </source>
</evidence>
<feature type="chain" id="PRO_5044819158" evidence="2">
    <location>
        <begin position="18"/>
        <end position="760"/>
    </location>
</feature>
<evidence type="ECO:0000313" key="4">
    <source>
        <dbReference type="Proteomes" id="UP001497457"/>
    </source>
</evidence>
<dbReference type="PANTHER" id="PTHR33115:SF25">
    <property type="entry name" value="CONDENSIN COMPLEX SUBUNIT 1 C-TERMINAL DOMAIN-CONTAINING PROTEIN"/>
    <property type="match status" value="1"/>
</dbReference>
<sequence>MWSTVVLLGGFVTVLHKKDFWCVTVISMTQAARIFNDLAEQLGPNFVSMLARNIIAVLSDLRKHVRRFARDLERRPAAVSTWCRVLPVLFDGIISLPLNGIGYVAACLYWYSGPFVCIALSLWRIAQRDYTGGDASSGNAGNLVPALDMFYSLVLLQGGLYVFWATWDLSGDYAAQSLSEYCRRIGLPDEGWCRDYIARYLVDTRARCWREPASIRGRTMRHFALESLDSGSWEEMHSGVRWLDALARQGEDLRPHLLPCRPRIQKLIEALGWRQPEGAIEMRVAAARIVARLARDIHLAQFPGALECISSLLHKAATDLQLTNKQTGGPNELILRGLAILEGITFNDQNCTTICSAPGLVRKIMAPLSSAHLMQDIRNNVDWPRVVSGSLEVLYILIKAPGEASWRLRREICSNEQSMSNLEGILKRCDEAGGFAGRSAVTLQMGAMGILTQLALDPSVNLAKHTKQNLVKKQLHVFLADGEQPAAELKPVKALAGRTLLLLSTDIESSNALIMTAHNDIVGRLTGKLVDTKNTSTYRTIAAKILENLCAHCDLDKQWVKETLLPKVLTEILSSKRVAPGNRVSPPSDEEKQQNSAQQYVIEIQETSSPADQDKSSDAGNEEQTTTSKLMREAFLSLALVIRDKLISADDFDDAVQKEGLGPAAFVAKMKTIVEENCQETAESLRIVKLCGRIVEPMMQHDLYAQHFRNIEFVKSLSKASTIMSNLESCMLFAETDFGPRKTVRPTLSVLKNRALHLVG</sequence>
<evidence type="ECO:0000313" key="3">
    <source>
        <dbReference type="EMBL" id="CAL4899270.1"/>
    </source>
</evidence>
<accession>A0ABC8VYM9</accession>
<gene>
    <name evidence="3" type="ORF">URODEC1_LOCUS8136</name>
</gene>
<feature type="region of interest" description="Disordered" evidence="1">
    <location>
        <begin position="607"/>
        <end position="627"/>
    </location>
</feature>
<dbReference type="InterPro" id="IPR011989">
    <property type="entry name" value="ARM-like"/>
</dbReference>
<dbReference type="SUPFAM" id="SSF48371">
    <property type="entry name" value="ARM repeat"/>
    <property type="match status" value="1"/>
</dbReference>
<keyword evidence="2" id="KW-0732">Signal</keyword>
<reference evidence="3 4" key="2">
    <citation type="submission" date="2024-10" db="EMBL/GenBank/DDBJ databases">
        <authorList>
            <person name="Ryan C."/>
        </authorList>
    </citation>
    <scope>NUCLEOTIDE SEQUENCE [LARGE SCALE GENOMIC DNA]</scope>
</reference>
<dbReference type="AlphaFoldDB" id="A0ABC8VYM9"/>
<feature type="signal peptide" evidence="2">
    <location>
        <begin position="1"/>
        <end position="17"/>
    </location>
</feature>
<organism evidence="3 4">
    <name type="scientific">Urochloa decumbens</name>
    <dbReference type="NCBI Taxonomy" id="240449"/>
    <lineage>
        <taxon>Eukaryota</taxon>
        <taxon>Viridiplantae</taxon>
        <taxon>Streptophyta</taxon>
        <taxon>Embryophyta</taxon>
        <taxon>Tracheophyta</taxon>
        <taxon>Spermatophyta</taxon>
        <taxon>Magnoliopsida</taxon>
        <taxon>Liliopsida</taxon>
        <taxon>Poales</taxon>
        <taxon>Poaceae</taxon>
        <taxon>PACMAD clade</taxon>
        <taxon>Panicoideae</taxon>
        <taxon>Panicodae</taxon>
        <taxon>Paniceae</taxon>
        <taxon>Melinidinae</taxon>
        <taxon>Urochloa</taxon>
    </lineage>
</organism>
<protein>
    <submittedName>
        <fullName evidence="3">Uncharacterized protein</fullName>
    </submittedName>
</protein>
<dbReference type="EMBL" id="OZ075121">
    <property type="protein sequence ID" value="CAL4899270.1"/>
    <property type="molecule type" value="Genomic_DNA"/>
</dbReference>
<dbReference type="Gene3D" id="1.25.10.10">
    <property type="entry name" value="Leucine-rich Repeat Variant"/>
    <property type="match status" value="1"/>
</dbReference>
<keyword evidence="4" id="KW-1185">Reference proteome</keyword>
<proteinExistence type="predicted"/>
<reference evidence="4" key="1">
    <citation type="submission" date="2024-06" db="EMBL/GenBank/DDBJ databases">
        <authorList>
            <person name="Ryan C."/>
        </authorList>
    </citation>
    <scope>NUCLEOTIDE SEQUENCE [LARGE SCALE GENOMIC DNA]</scope>
</reference>